<dbReference type="EMBL" id="JACTAM010000023">
    <property type="protein sequence ID" value="KAI2649898.1"/>
    <property type="molecule type" value="Genomic_DNA"/>
</dbReference>
<reference evidence="7 8" key="1">
    <citation type="submission" date="2022-01" db="EMBL/GenBank/DDBJ databases">
        <title>A high-quality chromosome-level genome assembly of rohu carp, Labeo rohita.</title>
        <authorList>
            <person name="Arick M.A. II"/>
            <person name="Hsu C.-Y."/>
            <person name="Magbanua Z."/>
            <person name="Pechanova O."/>
            <person name="Grover C."/>
            <person name="Miller E."/>
            <person name="Thrash A."/>
            <person name="Ezzel L."/>
            <person name="Alam S."/>
            <person name="Benzie J."/>
            <person name="Hamilton M."/>
            <person name="Karsi A."/>
            <person name="Lawrence M.L."/>
            <person name="Peterson D.G."/>
        </authorList>
    </citation>
    <scope>NUCLEOTIDE SEQUENCE [LARGE SCALE GENOMIC DNA]</scope>
    <source>
        <strain evidence="8">BAU-BD-2019</strain>
        <tissue evidence="7">Blood</tissue>
    </source>
</reference>
<dbReference type="PANTHER" id="PTHR11960">
    <property type="entry name" value="EUKARYOTIC TRANSLATION INITIATION FACTOR 4E RELATED"/>
    <property type="match status" value="1"/>
</dbReference>
<dbReference type="Proteomes" id="UP000830375">
    <property type="component" value="Unassembled WGS sequence"/>
</dbReference>
<evidence type="ECO:0000313" key="8">
    <source>
        <dbReference type="Proteomes" id="UP000830375"/>
    </source>
</evidence>
<name>A0ABQ8LGS7_LABRO</name>
<proteinExistence type="inferred from homology"/>
<evidence type="ECO:0000313" key="7">
    <source>
        <dbReference type="EMBL" id="KAI2649898.1"/>
    </source>
</evidence>
<protein>
    <submittedName>
        <fullName evidence="7">Eukaryotic translation initiation factor 4E type 3</fullName>
    </submittedName>
</protein>
<dbReference type="SUPFAM" id="SSF55418">
    <property type="entry name" value="eIF4e-like"/>
    <property type="match status" value="1"/>
</dbReference>
<gene>
    <name evidence="7" type="ORF">H4Q32_015952</name>
</gene>
<keyword evidence="3" id="KW-0810">Translation regulation</keyword>
<dbReference type="PANTHER" id="PTHR11960:SF66">
    <property type="entry name" value="EUKARYOTIC TRANSLATION INITIATION FACTOR 4E TYPE 3"/>
    <property type="match status" value="1"/>
</dbReference>
<evidence type="ECO:0000256" key="3">
    <source>
        <dbReference type="ARBA" id="ARBA00022845"/>
    </source>
</evidence>
<accession>A0ABQ8LGS7</accession>
<sequence>MRHGALRLTSPCSVRLCYCCCVGDAASPAGRTANESASIICQSVDVEINIDLPANPHTSISGYKAKMAVPAAPNLQLNTARQSSPVNSTENNIHIDERELENITNHIEDGTSLPLHSPWTFWLDRFHVLSEALQISSVIWEGCTSRSFWSVYNNIPAVSCLPLRCSYHLMRGERRPLWEEESNAKGGVWKMKVPKESTLCGKSCYWLQLVNSSQITVHQVWNGNASFANEANVLGRIYELLPQISFKAVFYKRKCPRFTFFSLHVTLSMLRHTRSTMRLKVVAQDISELCTSTSFPSFWTDRKWTENGKKIPPGRTELLGFAYQRDFLFIIFCVLLA</sequence>
<dbReference type="InterPro" id="IPR001040">
    <property type="entry name" value="TIF_eIF_4E"/>
</dbReference>
<evidence type="ECO:0000256" key="4">
    <source>
        <dbReference type="ARBA" id="ARBA00022884"/>
    </source>
</evidence>
<comment type="similarity">
    <text evidence="1 6">Belongs to the eukaryotic initiation factor 4E family.</text>
</comment>
<dbReference type="GO" id="GO:0003743">
    <property type="term" value="F:translation initiation factor activity"/>
    <property type="evidence" value="ECO:0007669"/>
    <property type="project" value="UniProtKB-KW"/>
</dbReference>
<keyword evidence="5 6" id="KW-0648">Protein biosynthesis</keyword>
<dbReference type="Pfam" id="PF01652">
    <property type="entry name" value="IF4E"/>
    <property type="match status" value="1"/>
</dbReference>
<keyword evidence="4 6" id="KW-0694">RNA-binding</keyword>
<evidence type="ECO:0000256" key="5">
    <source>
        <dbReference type="ARBA" id="ARBA00022917"/>
    </source>
</evidence>
<evidence type="ECO:0000256" key="2">
    <source>
        <dbReference type="ARBA" id="ARBA00022540"/>
    </source>
</evidence>
<evidence type="ECO:0000256" key="1">
    <source>
        <dbReference type="ARBA" id="ARBA00009860"/>
    </source>
</evidence>
<organism evidence="7 8">
    <name type="scientific">Labeo rohita</name>
    <name type="common">Indian major carp</name>
    <name type="synonym">Cyprinus rohita</name>
    <dbReference type="NCBI Taxonomy" id="84645"/>
    <lineage>
        <taxon>Eukaryota</taxon>
        <taxon>Metazoa</taxon>
        <taxon>Chordata</taxon>
        <taxon>Craniata</taxon>
        <taxon>Vertebrata</taxon>
        <taxon>Euteleostomi</taxon>
        <taxon>Actinopterygii</taxon>
        <taxon>Neopterygii</taxon>
        <taxon>Teleostei</taxon>
        <taxon>Ostariophysi</taxon>
        <taxon>Cypriniformes</taxon>
        <taxon>Cyprinidae</taxon>
        <taxon>Labeoninae</taxon>
        <taxon>Labeonini</taxon>
        <taxon>Labeo</taxon>
    </lineage>
</organism>
<evidence type="ECO:0000256" key="6">
    <source>
        <dbReference type="RuleBase" id="RU004374"/>
    </source>
</evidence>
<keyword evidence="8" id="KW-1185">Reference proteome</keyword>
<dbReference type="Gene3D" id="3.30.760.10">
    <property type="entry name" value="RNA Cap, Translation Initiation Factor Eif4e"/>
    <property type="match status" value="1"/>
</dbReference>
<dbReference type="InterPro" id="IPR023398">
    <property type="entry name" value="TIF_eIF4e-like"/>
</dbReference>
<keyword evidence="2 6" id="KW-0396">Initiation factor</keyword>
<comment type="caution">
    <text evidence="7">The sequence shown here is derived from an EMBL/GenBank/DDBJ whole genome shotgun (WGS) entry which is preliminary data.</text>
</comment>